<evidence type="ECO:0000313" key="2">
    <source>
        <dbReference type="Proteomes" id="UP000654947"/>
    </source>
</evidence>
<proteinExistence type="predicted"/>
<organism evidence="1 2">
    <name type="scientific">Nocardiopsis kunsanensis</name>
    <dbReference type="NCBI Taxonomy" id="141693"/>
    <lineage>
        <taxon>Bacteria</taxon>
        <taxon>Bacillati</taxon>
        <taxon>Actinomycetota</taxon>
        <taxon>Actinomycetes</taxon>
        <taxon>Streptosporangiales</taxon>
        <taxon>Nocardiopsidaceae</taxon>
        <taxon>Nocardiopsis</taxon>
    </lineage>
</organism>
<dbReference type="Proteomes" id="UP000654947">
    <property type="component" value="Unassembled WGS sequence"/>
</dbReference>
<dbReference type="AlphaFoldDB" id="A0A918XAH7"/>
<evidence type="ECO:0000313" key="1">
    <source>
        <dbReference type="EMBL" id="GHD22126.1"/>
    </source>
</evidence>
<name>A0A918XAH7_9ACTN</name>
<reference evidence="1 2" key="1">
    <citation type="journal article" date="2014" name="Int. J. Syst. Evol. Microbiol.">
        <title>Complete genome sequence of Corynebacterium casei LMG S-19264T (=DSM 44701T), isolated from a smear-ripened cheese.</title>
        <authorList>
            <consortium name="US DOE Joint Genome Institute (JGI-PGF)"/>
            <person name="Walter F."/>
            <person name="Albersmeier A."/>
            <person name="Kalinowski J."/>
            <person name="Ruckert C."/>
        </authorList>
    </citation>
    <scope>NUCLEOTIDE SEQUENCE [LARGE SCALE GENOMIC DNA]</scope>
    <source>
        <strain evidence="1 2">KCTC 19473</strain>
    </source>
</reference>
<keyword evidence="2" id="KW-1185">Reference proteome</keyword>
<dbReference type="EMBL" id="BMXL01000006">
    <property type="protein sequence ID" value="GHD22126.1"/>
    <property type="molecule type" value="Genomic_DNA"/>
</dbReference>
<accession>A0A918XAH7</accession>
<comment type="caution">
    <text evidence="1">The sequence shown here is derived from an EMBL/GenBank/DDBJ whole genome shotgun (WGS) entry which is preliminary data.</text>
</comment>
<protein>
    <submittedName>
        <fullName evidence="1">Uncharacterized protein</fullName>
    </submittedName>
</protein>
<gene>
    <name evidence="1" type="ORF">GCM10007147_16060</name>
</gene>
<sequence length="206" mass="22284">MIHPIALLYLLLRMVRAAQGLHASPDGYARGLSGELRRRRRRSRRVRRYAERVPSVLIEDEEELGAERPVPARVPAPRRPVDAAPQVGVASSAGCVPGASVAVPAAIVRGRCFMTGREAGARPVESRKLALTVLCALADQEQAQSRASTHVYAHLPDEGFALEQPPFLPAPRPSRQSAFVGSFRPTGEFGDSEFGERAVFAGREAA</sequence>